<comment type="caution">
    <text evidence="2">The sequence shown here is derived from an EMBL/GenBank/DDBJ whole genome shotgun (WGS) entry which is preliminary data.</text>
</comment>
<dbReference type="EMBL" id="SNSC02000001">
    <property type="protein sequence ID" value="TID27739.1"/>
    <property type="molecule type" value="Genomic_DNA"/>
</dbReference>
<feature type="transmembrane region" description="Helical" evidence="1">
    <location>
        <begin position="44"/>
        <end position="67"/>
    </location>
</feature>
<keyword evidence="1" id="KW-0472">Membrane</keyword>
<keyword evidence="1" id="KW-1133">Transmembrane helix</keyword>
<organism evidence="2 3">
    <name type="scientific">Venturia nashicola</name>
    <dbReference type="NCBI Taxonomy" id="86259"/>
    <lineage>
        <taxon>Eukaryota</taxon>
        <taxon>Fungi</taxon>
        <taxon>Dikarya</taxon>
        <taxon>Ascomycota</taxon>
        <taxon>Pezizomycotina</taxon>
        <taxon>Dothideomycetes</taxon>
        <taxon>Pleosporomycetidae</taxon>
        <taxon>Venturiales</taxon>
        <taxon>Venturiaceae</taxon>
        <taxon>Venturia</taxon>
    </lineage>
</organism>
<proteinExistence type="predicted"/>
<reference evidence="2 3" key="1">
    <citation type="submission" date="2019-04" db="EMBL/GenBank/DDBJ databases">
        <title>High contiguity whole genome sequence and gene annotation resource for two Venturia nashicola isolates.</title>
        <authorList>
            <person name="Prokchorchik M."/>
            <person name="Won K."/>
            <person name="Lee Y."/>
            <person name="Choi E.D."/>
            <person name="Segonzac C."/>
            <person name="Sohn K.H."/>
        </authorList>
    </citation>
    <scope>NUCLEOTIDE SEQUENCE [LARGE SCALE GENOMIC DNA]</scope>
    <source>
        <strain evidence="2 3">PRI2</strain>
    </source>
</reference>
<keyword evidence="1" id="KW-0812">Transmembrane</keyword>
<protein>
    <submittedName>
        <fullName evidence="2">Uncharacterized protein</fullName>
    </submittedName>
</protein>
<evidence type="ECO:0000313" key="2">
    <source>
        <dbReference type="EMBL" id="TID27739.1"/>
    </source>
</evidence>
<dbReference type="AlphaFoldDB" id="A0A4Z1PNH8"/>
<evidence type="ECO:0000313" key="3">
    <source>
        <dbReference type="Proteomes" id="UP000298493"/>
    </source>
</evidence>
<accession>A0A4Z1PNH8</accession>
<dbReference type="Proteomes" id="UP000298493">
    <property type="component" value="Unassembled WGS sequence"/>
</dbReference>
<evidence type="ECO:0000256" key="1">
    <source>
        <dbReference type="SAM" id="Phobius"/>
    </source>
</evidence>
<keyword evidence="3" id="KW-1185">Reference proteome</keyword>
<name>A0A4Z1PNH8_9PEZI</name>
<sequence>MFLISTISESSPLSNLCCFLRRFLLSGLFLFLEDPFLFIESLLISLAVYLLLCFGAGASVAVAVLLAESHLRNQIIDRLPGWRLVHNKLRRCFVTFLQSIELENGPFLLETLPPTFLVARFHDHLTVLIYFGLPLLCK</sequence>
<gene>
    <name evidence="2" type="ORF">E6O75_ATG00506</name>
</gene>